<dbReference type="InterPro" id="IPR036388">
    <property type="entry name" value="WH-like_DNA-bd_sf"/>
</dbReference>
<dbReference type="InterPro" id="IPR036390">
    <property type="entry name" value="WH_DNA-bd_sf"/>
</dbReference>
<reference evidence="2" key="1">
    <citation type="submission" date="2024-05" db="EMBL/GenBank/DDBJ databases">
        <title>Metabacillus sp. nov., isolated from the rhizosphere soil of tomato plants.</title>
        <authorList>
            <person name="Ma R."/>
        </authorList>
    </citation>
    <scope>NUCLEOTIDE SEQUENCE</scope>
    <source>
        <strain evidence="2">DBTR6</strain>
    </source>
</reference>
<protein>
    <submittedName>
        <fullName evidence="2">PadR family transcriptional regulator</fullName>
    </submittedName>
</protein>
<dbReference type="PANTHER" id="PTHR43252">
    <property type="entry name" value="TRANSCRIPTIONAL REGULATOR YQJI"/>
    <property type="match status" value="1"/>
</dbReference>
<feature type="domain" description="Transcription regulator PadR N-terminal" evidence="1">
    <location>
        <begin position="97"/>
        <end position="165"/>
    </location>
</feature>
<dbReference type="EMBL" id="JAIQUM010000131">
    <property type="protein sequence ID" value="MBZ5753640.1"/>
    <property type="molecule type" value="Genomic_DNA"/>
</dbReference>
<dbReference type="Gene3D" id="1.10.10.10">
    <property type="entry name" value="Winged helix-like DNA-binding domain superfamily/Winged helix DNA-binding domain"/>
    <property type="match status" value="1"/>
</dbReference>
<evidence type="ECO:0000259" key="1">
    <source>
        <dbReference type="Pfam" id="PF03551"/>
    </source>
</evidence>
<keyword evidence="3" id="KW-1185">Reference proteome</keyword>
<sequence length="246" mass="28845">MSSLKNQDTLTILTYLSRKNLKEQELLQILGEENQASKLVIEQLLKEEIIQLNNEGAYFITGKGLKSARHLFEKPPHLRGKMKSKSTKRRGFIQLAILQLLKEEPRHGYQVMKLLEERSDGFYLPSAGTIYPALQDLHDKELISVDEQADKKVYSLNSNGLEFLSEMIHDGDDIFWEQWRLRLMWKQSKEAVLVREEMEKYHLEFLYAMRSIMHDPSLAGEVVSIIKNGREQLINWSEQQERKRDK</sequence>
<comment type="caution">
    <text evidence="2">The sequence shown here is derived from an EMBL/GenBank/DDBJ whole genome shotgun (WGS) entry which is preliminary data.</text>
</comment>
<dbReference type="Pfam" id="PF03551">
    <property type="entry name" value="PadR"/>
    <property type="match status" value="1"/>
</dbReference>
<proteinExistence type="predicted"/>
<name>A0ABS7V0F0_9BACI</name>
<accession>A0ABS7V0F0</accession>
<dbReference type="PANTHER" id="PTHR43252:SF2">
    <property type="entry name" value="TRANSCRIPTION REGULATOR, PADR-LIKE FAMILY"/>
    <property type="match status" value="1"/>
</dbReference>
<dbReference type="SUPFAM" id="SSF46785">
    <property type="entry name" value="Winged helix' DNA-binding domain"/>
    <property type="match status" value="1"/>
</dbReference>
<dbReference type="InterPro" id="IPR005149">
    <property type="entry name" value="Tscrpt_reg_PadR_N"/>
</dbReference>
<dbReference type="Proteomes" id="UP001165287">
    <property type="component" value="Unassembled WGS sequence"/>
</dbReference>
<evidence type="ECO:0000313" key="3">
    <source>
        <dbReference type="Proteomes" id="UP001165287"/>
    </source>
</evidence>
<organism evidence="2 3">
    <name type="scientific">Metabacillus rhizolycopersici</name>
    <dbReference type="NCBI Taxonomy" id="2875709"/>
    <lineage>
        <taxon>Bacteria</taxon>
        <taxon>Bacillati</taxon>
        <taxon>Bacillota</taxon>
        <taxon>Bacilli</taxon>
        <taxon>Bacillales</taxon>
        <taxon>Bacillaceae</taxon>
        <taxon>Metabacillus</taxon>
    </lineage>
</organism>
<dbReference type="RefSeq" id="WP_224142049.1">
    <property type="nucleotide sequence ID" value="NZ_JAIQUM010000131.1"/>
</dbReference>
<evidence type="ECO:0000313" key="2">
    <source>
        <dbReference type="EMBL" id="MBZ5753640.1"/>
    </source>
</evidence>
<gene>
    <name evidence="2" type="ORF">K9V48_26320</name>
</gene>